<dbReference type="EMBL" id="CP017641">
    <property type="protein sequence ID" value="APZ92042.1"/>
    <property type="molecule type" value="Genomic_DNA"/>
</dbReference>
<keyword evidence="3" id="KW-1185">Reference proteome</keyword>
<evidence type="ECO:0000313" key="2">
    <source>
        <dbReference type="EMBL" id="APZ92042.1"/>
    </source>
</evidence>
<accession>A0A1P8WDA9</accession>
<dbReference type="KEGG" id="fmr:Fuma_01646"/>
<dbReference type="InterPro" id="IPR010838">
    <property type="entry name" value="DUF1444"/>
</dbReference>
<feature type="region of interest" description="Disordered" evidence="1">
    <location>
        <begin position="52"/>
        <end position="73"/>
    </location>
</feature>
<dbReference type="Pfam" id="PF07285">
    <property type="entry name" value="DUF1444"/>
    <property type="match status" value="1"/>
</dbReference>
<evidence type="ECO:0000256" key="1">
    <source>
        <dbReference type="SAM" id="MobiDB-lite"/>
    </source>
</evidence>
<proteinExistence type="predicted"/>
<protein>
    <recommendedName>
        <fullName evidence="4">DUF1444 family protein</fullName>
    </recommendedName>
</protein>
<organism evidence="2 3">
    <name type="scientific">Fuerstiella marisgermanici</name>
    <dbReference type="NCBI Taxonomy" id="1891926"/>
    <lineage>
        <taxon>Bacteria</taxon>
        <taxon>Pseudomonadati</taxon>
        <taxon>Planctomycetota</taxon>
        <taxon>Planctomycetia</taxon>
        <taxon>Planctomycetales</taxon>
        <taxon>Planctomycetaceae</taxon>
        <taxon>Fuerstiella</taxon>
    </lineage>
</organism>
<reference evidence="2 3" key="1">
    <citation type="journal article" date="2016" name="Front. Microbiol.">
        <title>Fuerstia marisgermanicae gen. nov., sp. nov., an Unusual Member of the Phylum Planctomycetes from the German Wadden Sea.</title>
        <authorList>
            <person name="Kohn T."/>
            <person name="Heuer A."/>
            <person name="Jogler M."/>
            <person name="Vollmers J."/>
            <person name="Boedeker C."/>
            <person name="Bunk B."/>
            <person name="Rast P."/>
            <person name="Borchert D."/>
            <person name="Glockner I."/>
            <person name="Freese H.M."/>
            <person name="Klenk H.P."/>
            <person name="Overmann J."/>
            <person name="Kaster A.K."/>
            <person name="Rohde M."/>
            <person name="Wiegand S."/>
            <person name="Jogler C."/>
        </authorList>
    </citation>
    <scope>NUCLEOTIDE SEQUENCE [LARGE SCALE GENOMIC DNA]</scope>
    <source>
        <strain evidence="2 3">NH11</strain>
    </source>
</reference>
<dbReference type="Proteomes" id="UP000187735">
    <property type="component" value="Chromosome"/>
</dbReference>
<evidence type="ECO:0008006" key="4">
    <source>
        <dbReference type="Google" id="ProtNLM"/>
    </source>
</evidence>
<dbReference type="OrthoDB" id="255990at2"/>
<name>A0A1P8WDA9_9PLAN</name>
<dbReference type="RefSeq" id="WP_145944051.1">
    <property type="nucleotide sequence ID" value="NZ_CP017641.1"/>
</dbReference>
<gene>
    <name evidence="2" type="ORF">Fuma_01646</name>
</gene>
<sequence length="460" mass="51569">MSEESDSPPDPMSGFSEFRGPANWFTLQVPAMLNLQQTEAFFEITPRMASAATTDAGPARDQDESTAPLGSKKNAVDAASLPWSLTLYAAWVEEDQPNTDAASFSPATLFPRVIKSSSAGSLPIDATNRSWTGQSIKANGSWWRRLFQKRNSYEWRLWVIEYQQIIMVASLQSQQGRALDVETVNVCNHVLSSICFAEELARPPELFRREVVGLARKHFPLLEVTPAGNFGIRINESEIHLTNFYRSYLQAPDRLKQIVLPGITTVVRLQEWGPEQLMPALDAVADRIMPMLYPESEAESSLQEFVRVPWVAGLSIMFVVDEDDTYRFVHKAMLKTWDVTAEDLQSLAMDNLARFAEDHPLEVTLVGEDDDPRMLVPVTPHAYNTVRLLGGELHGRLRQVLGAELVVGVPNRDFFVAISLNHPKLIGEIQRQVAYDFQAMHHPLTSRLLVISADGVSEYC</sequence>
<evidence type="ECO:0000313" key="3">
    <source>
        <dbReference type="Proteomes" id="UP000187735"/>
    </source>
</evidence>
<dbReference type="AlphaFoldDB" id="A0A1P8WDA9"/>